<dbReference type="EMBL" id="BMDD01000004">
    <property type="protein sequence ID" value="GGH82408.1"/>
    <property type="molecule type" value="Genomic_DNA"/>
</dbReference>
<evidence type="ECO:0008006" key="3">
    <source>
        <dbReference type="Google" id="ProtNLM"/>
    </source>
</evidence>
<dbReference type="PROSITE" id="PS51257">
    <property type="entry name" value="PROKAR_LIPOPROTEIN"/>
    <property type="match status" value="1"/>
</dbReference>
<dbReference type="InterPro" id="IPR021598">
    <property type="entry name" value="DUF3221"/>
</dbReference>
<evidence type="ECO:0000313" key="2">
    <source>
        <dbReference type="Proteomes" id="UP000605427"/>
    </source>
</evidence>
<comment type="caution">
    <text evidence="1">The sequence shown here is derived from an EMBL/GenBank/DDBJ whole genome shotgun (WGS) entry which is preliminary data.</text>
</comment>
<dbReference type="Proteomes" id="UP000605427">
    <property type="component" value="Unassembled WGS sequence"/>
</dbReference>
<sequence>MDRHSVTRNGGSRISGLGIAALTLLFAAGCAFGEPRSQTAPDADPQAGQNAGEEMFPVGGGYVVDVGEQGVLVVSPEKQDYSATGGDGAYYEATYYSDAPEADEVKVGMYVNVWMAKGSTVMTSDPGQAKAARIEIEDEVQPEGAELTRSEAIRRALEESDIGEYAVPAVSGADYDAKQRLWFVKLLDHERKPVTVEIKDERSGA</sequence>
<protein>
    <recommendedName>
        <fullName evidence="3">DUF3221 domain-containing protein</fullName>
    </recommendedName>
</protein>
<reference evidence="2" key="1">
    <citation type="journal article" date="2019" name="Int. J. Syst. Evol. Microbiol.">
        <title>The Global Catalogue of Microorganisms (GCM) 10K type strain sequencing project: providing services to taxonomists for standard genome sequencing and annotation.</title>
        <authorList>
            <consortium name="The Broad Institute Genomics Platform"/>
            <consortium name="The Broad Institute Genome Sequencing Center for Infectious Disease"/>
            <person name="Wu L."/>
            <person name="Ma J."/>
        </authorList>
    </citation>
    <scope>NUCLEOTIDE SEQUENCE [LARGE SCALE GENOMIC DNA]</scope>
    <source>
        <strain evidence="2">CCM 8702</strain>
    </source>
</reference>
<proteinExistence type="predicted"/>
<name>A0ABQ2A1K9_9BACL</name>
<evidence type="ECO:0000313" key="1">
    <source>
        <dbReference type="EMBL" id="GGH82408.1"/>
    </source>
</evidence>
<dbReference type="Pfam" id="PF11518">
    <property type="entry name" value="DUF3221"/>
    <property type="match status" value="1"/>
</dbReference>
<accession>A0ABQ2A1K9</accession>
<dbReference type="RefSeq" id="WP_172245618.1">
    <property type="nucleotide sequence ID" value="NZ_BMDD01000004.1"/>
</dbReference>
<organism evidence="1 2">
    <name type="scientific">Saccharibacillus endophyticus</name>
    <dbReference type="NCBI Taxonomy" id="2060666"/>
    <lineage>
        <taxon>Bacteria</taxon>
        <taxon>Bacillati</taxon>
        <taxon>Bacillota</taxon>
        <taxon>Bacilli</taxon>
        <taxon>Bacillales</taxon>
        <taxon>Paenibacillaceae</taxon>
        <taxon>Saccharibacillus</taxon>
    </lineage>
</organism>
<gene>
    <name evidence="1" type="ORF">GCM10007362_33680</name>
</gene>
<keyword evidence="2" id="KW-1185">Reference proteome</keyword>